<name>A0A3P7JM90_LITSI</name>
<gene>
    <name evidence="2" type="ORF">NLS_LOCUS9649</name>
</gene>
<sequence length="697" mass="77217">MSSGIYHRRWANATSTDGRNSATVRHSENVTQAIEPHTYGTSWNSVRWNKPLENGGRTGGGGYCSRSMPFFESISKDYEAKPAYSLSPSRRFGSQLASKNNTELKNSGPYGRERSVCFGGAALSLINDKASNRTSRLSWLSDNCSLASRRNNFFSKATRNSRENNAFTANSKCMPAAPSATRSFPSEVRKATPASSSSSSVSKLLHDKLLLGDKAQVISGSSINGSAAVKTDRPWRRRMADAARLRDAHGDEIGGAVNSTLMAIRARRSNVPNGRSATNNSGNELRTSLNALKNYIDEQTTNFHRQNNRFAARDTDKLSLDNSLKQHTPSWVLSSTRWNSGRVAGHMSRSYSPVRPRPSACNNMKLSKYNSVSTDMLLGPLRPSRQASANDACKNDKSYVLGQVIHNSPVPETVCERESVGRLLSSKERTLRHQLRLHKLGVESNSSSSDIEQQQTEERKWKPRKRLRKKSNSESKSESKQLLTGAEEAMTDSISVGMDIRKESAAAEVEEMERNQIFHSSQFVPFSFLTATVLTSCSITFPVVCTGRSELTVRSDQELKKIDKERKDGVIKKGLQLIVKKKKKEKRNLREKCDRATSSTDREKEVTRGIVGQSSDNKCMECNEMSRGMPKMLKNDVELMDGGERRCSDRRLSASLLSPITLNSARRNTAMSTSIDNHFEANGKPHDGAAQFDSSGS</sequence>
<proteinExistence type="predicted"/>
<feature type="compositionally biased region" description="Basic residues" evidence="1">
    <location>
        <begin position="1"/>
        <end position="10"/>
    </location>
</feature>
<dbReference type="OrthoDB" id="5864871at2759"/>
<accession>A0A3P7JM90</accession>
<dbReference type="EMBL" id="UYRX01001775">
    <property type="protein sequence ID" value="VDM92134.1"/>
    <property type="molecule type" value="Genomic_DNA"/>
</dbReference>
<organism evidence="2 3">
    <name type="scientific">Litomosoides sigmodontis</name>
    <name type="common">Filarial nematode worm</name>
    <dbReference type="NCBI Taxonomy" id="42156"/>
    <lineage>
        <taxon>Eukaryota</taxon>
        <taxon>Metazoa</taxon>
        <taxon>Ecdysozoa</taxon>
        <taxon>Nematoda</taxon>
        <taxon>Chromadorea</taxon>
        <taxon>Rhabditida</taxon>
        <taxon>Spirurina</taxon>
        <taxon>Spiruromorpha</taxon>
        <taxon>Filarioidea</taxon>
        <taxon>Onchocercidae</taxon>
        <taxon>Litomosoides</taxon>
    </lineage>
</organism>
<feature type="region of interest" description="Disordered" evidence="1">
    <location>
        <begin position="437"/>
        <end position="488"/>
    </location>
</feature>
<feature type="region of interest" description="Disordered" evidence="1">
    <location>
        <begin position="1"/>
        <end position="36"/>
    </location>
</feature>
<evidence type="ECO:0000256" key="1">
    <source>
        <dbReference type="SAM" id="MobiDB-lite"/>
    </source>
</evidence>
<feature type="compositionally biased region" description="Basic and acidic residues" evidence="1">
    <location>
        <begin position="589"/>
        <end position="607"/>
    </location>
</feature>
<reference evidence="2 3" key="1">
    <citation type="submission" date="2018-08" db="EMBL/GenBank/DDBJ databases">
        <authorList>
            <person name="Laetsch R D."/>
            <person name="Stevens L."/>
            <person name="Kumar S."/>
            <person name="Blaxter L. M."/>
        </authorList>
    </citation>
    <scope>NUCLEOTIDE SEQUENCE [LARGE SCALE GENOMIC DNA]</scope>
</reference>
<feature type="compositionally biased region" description="Polar residues" evidence="1">
    <location>
        <begin position="12"/>
        <end position="32"/>
    </location>
</feature>
<dbReference type="Proteomes" id="UP000277928">
    <property type="component" value="Unassembled WGS sequence"/>
</dbReference>
<keyword evidence="3" id="KW-1185">Reference proteome</keyword>
<feature type="region of interest" description="Disordered" evidence="1">
    <location>
        <begin position="589"/>
        <end position="608"/>
    </location>
</feature>
<feature type="region of interest" description="Disordered" evidence="1">
    <location>
        <begin position="174"/>
        <end position="199"/>
    </location>
</feature>
<dbReference type="AlphaFoldDB" id="A0A3P7JM90"/>
<feature type="compositionally biased region" description="Basic and acidic residues" evidence="1">
    <location>
        <begin position="677"/>
        <end position="687"/>
    </location>
</feature>
<evidence type="ECO:0000313" key="3">
    <source>
        <dbReference type="Proteomes" id="UP000277928"/>
    </source>
</evidence>
<dbReference type="OMA" id="PESICER"/>
<protein>
    <submittedName>
        <fullName evidence="2">Uncharacterized protein</fullName>
    </submittedName>
</protein>
<feature type="compositionally biased region" description="Polar residues" evidence="1">
    <location>
        <begin position="443"/>
        <end position="454"/>
    </location>
</feature>
<evidence type="ECO:0000313" key="2">
    <source>
        <dbReference type="EMBL" id="VDM92134.1"/>
    </source>
</evidence>
<feature type="region of interest" description="Disordered" evidence="1">
    <location>
        <begin position="676"/>
        <end position="697"/>
    </location>
</feature>
<feature type="compositionally biased region" description="Basic residues" evidence="1">
    <location>
        <begin position="461"/>
        <end position="470"/>
    </location>
</feature>